<comment type="function">
    <text evidence="1">Mitochondrial transporter that mediates uptake of thiamine pyrophosphate (ThPP) into mitochondria.</text>
</comment>
<feature type="transmembrane region" description="Helical" evidence="14">
    <location>
        <begin position="283"/>
        <end position="305"/>
    </location>
</feature>
<sequence>MSGGVTQLKHEGSHRQTIIAGAIAGLVSRFVIAPLDVIKIRLQLQVHSLSDPLSVHGIKGPIYRGTLGTFKDIVRDEGIRALWKGNVPAEAMYLAYGSVQFSAYKHASQFLSRITQPYQFPDAANSFISGAIGGACATTATYPLDLLRTRFAAQGPEAVYSSLRASIRQIAKEEGPTGFFRGLGAGVAGIVPYMGLFFTSYEGLKPVLATSSIPMPFGTSDAVAGVIASVLAKTAVYPLDTTRKRLQVQGPMRQRYIHRNIPIYKGVLSTLVRIWKREGRRGLYRGLPVSLLKAAPASAVTMWVYERAMAAMLAMEEILE</sequence>
<dbReference type="InterPro" id="IPR018108">
    <property type="entry name" value="MCP_transmembrane"/>
</dbReference>
<evidence type="ECO:0000256" key="11">
    <source>
        <dbReference type="ARBA" id="ARBA00023136"/>
    </source>
</evidence>
<keyword evidence="6 12" id="KW-0812">Transmembrane</keyword>
<dbReference type="SUPFAM" id="SSF103506">
    <property type="entry name" value="Mitochondrial carrier"/>
    <property type="match status" value="1"/>
</dbReference>
<name>A0A6A6JZX3_WESOR</name>
<proteinExistence type="inferred from homology"/>
<keyword evidence="11 12" id="KW-0472">Membrane</keyword>
<evidence type="ECO:0000256" key="4">
    <source>
        <dbReference type="ARBA" id="ARBA00021935"/>
    </source>
</evidence>
<evidence type="ECO:0000256" key="6">
    <source>
        <dbReference type="ARBA" id="ARBA00022692"/>
    </source>
</evidence>
<evidence type="ECO:0000256" key="3">
    <source>
        <dbReference type="ARBA" id="ARBA00006375"/>
    </source>
</evidence>
<keyword evidence="7" id="KW-0677">Repeat</keyword>
<dbReference type="Proteomes" id="UP000800097">
    <property type="component" value="Unassembled WGS sequence"/>
</dbReference>
<feature type="repeat" description="Solcar" evidence="12">
    <location>
        <begin position="216"/>
        <end position="311"/>
    </location>
</feature>
<dbReference type="AlphaFoldDB" id="A0A6A6JZX3"/>
<dbReference type="FunFam" id="1.50.40.10:FF:000011">
    <property type="entry name" value="Mitochondrial thiamine pyrophosphate carrier 1"/>
    <property type="match status" value="1"/>
</dbReference>
<dbReference type="EMBL" id="ML986484">
    <property type="protein sequence ID" value="KAF2281336.1"/>
    <property type="molecule type" value="Genomic_DNA"/>
</dbReference>
<feature type="repeat" description="Solcar" evidence="12">
    <location>
        <begin position="121"/>
        <end position="207"/>
    </location>
</feature>
<evidence type="ECO:0000256" key="5">
    <source>
        <dbReference type="ARBA" id="ARBA00022448"/>
    </source>
</evidence>
<evidence type="ECO:0000256" key="12">
    <source>
        <dbReference type="PROSITE-ProRule" id="PRU00282"/>
    </source>
</evidence>
<protein>
    <recommendedName>
        <fullName evidence="4">Mitochondrial thiamine pyrophosphate carrier 1</fullName>
    </recommendedName>
</protein>
<dbReference type="PROSITE" id="PS50920">
    <property type="entry name" value="SOLCAR"/>
    <property type="match status" value="3"/>
</dbReference>
<evidence type="ECO:0000313" key="15">
    <source>
        <dbReference type="EMBL" id="KAF2281336.1"/>
    </source>
</evidence>
<keyword evidence="9 14" id="KW-1133">Transmembrane helix</keyword>
<keyword evidence="10" id="KW-0496">Mitochondrion</keyword>
<evidence type="ECO:0000256" key="8">
    <source>
        <dbReference type="ARBA" id="ARBA00022792"/>
    </source>
</evidence>
<dbReference type="GO" id="GO:0090422">
    <property type="term" value="F:thiamine pyrophosphate transmembrane transporter activity"/>
    <property type="evidence" value="ECO:0007669"/>
    <property type="project" value="UniProtKB-ARBA"/>
</dbReference>
<accession>A0A6A6JZX3</accession>
<dbReference type="PANTHER" id="PTHR24089">
    <property type="entry name" value="SOLUTE CARRIER FAMILY 25"/>
    <property type="match status" value="1"/>
</dbReference>
<dbReference type="Gene3D" id="1.50.40.10">
    <property type="entry name" value="Mitochondrial carrier domain"/>
    <property type="match status" value="1"/>
</dbReference>
<evidence type="ECO:0000256" key="13">
    <source>
        <dbReference type="RuleBase" id="RU000488"/>
    </source>
</evidence>
<evidence type="ECO:0000256" key="7">
    <source>
        <dbReference type="ARBA" id="ARBA00022737"/>
    </source>
</evidence>
<evidence type="ECO:0000256" key="9">
    <source>
        <dbReference type="ARBA" id="ARBA00022989"/>
    </source>
</evidence>
<dbReference type="InterPro" id="IPR002067">
    <property type="entry name" value="MCP"/>
</dbReference>
<dbReference type="GO" id="GO:0005743">
    <property type="term" value="C:mitochondrial inner membrane"/>
    <property type="evidence" value="ECO:0007669"/>
    <property type="project" value="UniProtKB-SubCell"/>
</dbReference>
<keyword evidence="16" id="KW-1185">Reference proteome</keyword>
<dbReference type="InterPro" id="IPR023395">
    <property type="entry name" value="MCP_dom_sf"/>
</dbReference>
<evidence type="ECO:0000256" key="2">
    <source>
        <dbReference type="ARBA" id="ARBA00004448"/>
    </source>
</evidence>
<evidence type="ECO:0000256" key="10">
    <source>
        <dbReference type="ARBA" id="ARBA00023128"/>
    </source>
</evidence>
<keyword evidence="8" id="KW-0999">Mitochondrion inner membrane</keyword>
<keyword evidence="5 13" id="KW-0813">Transport</keyword>
<feature type="transmembrane region" description="Helical" evidence="14">
    <location>
        <begin position="178"/>
        <end position="201"/>
    </location>
</feature>
<evidence type="ECO:0000256" key="1">
    <source>
        <dbReference type="ARBA" id="ARBA00002238"/>
    </source>
</evidence>
<dbReference type="RefSeq" id="XP_033658873.1">
    <property type="nucleotide sequence ID" value="XM_033797429.1"/>
</dbReference>
<comment type="subcellular location">
    <subcellularLocation>
        <location evidence="2">Mitochondrion inner membrane</location>
        <topology evidence="2">Multi-pass membrane protein</topology>
    </subcellularLocation>
</comment>
<evidence type="ECO:0000313" key="16">
    <source>
        <dbReference type="Proteomes" id="UP000800097"/>
    </source>
</evidence>
<dbReference type="Pfam" id="PF00153">
    <property type="entry name" value="Mito_carr"/>
    <property type="match status" value="3"/>
</dbReference>
<gene>
    <name evidence="15" type="ORF">EI97DRAFT_429385</name>
</gene>
<dbReference type="OrthoDB" id="18574at2759"/>
<feature type="repeat" description="Solcar" evidence="12">
    <location>
        <begin position="12"/>
        <end position="110"/>
    </location>
</feature>
<dbReference type="GeneID" id="54550604"/>
<feature type="transmembrane region" description="Helical" evidence="14">
    <location>
        <begin position="213"/>
        <end position="236"/>
    </location>
</feature>
<reference evidence="15" key="1">
    <citation type="journal article" date="2020" name="Stud. Mycol.">
        <title>101 Dothideomycetes genomes: a test case for predicting lifestyles and emergence of pathogens.</title>
        <authorList>
            <person name="Haridas S."/>
            <person name="Albert R."/>
            <person name="Binder M."/>
            <person name="Bloem J."/>
            <person name="Labutti K."/>
            <person name="Salamov A."/>
            <person name="Andreopoulos B."/>
            <person name="Baker S."/>
            <person name="Barry K."/>
            <person name="Bills G."/>
            <person name="Bluhm B."/>
            <person name="Cannon C."/>
            <person name="Castanera R."/>
            <person name="Culley D."/>
            <person name="Daum C."/>
            <person name="Ezra D."/>
            <person name="Gonzalez J."/>
            <person name="Henrissat B."/>
            <person name="Kuo A."/>
            <person name="Liang C."/>
            <person name="Lipzen A."/>
            <person name="Lutzoni F."/>
            <person name="Magnuson J."/>
            <person name="Mondo S."/>
            <person name="Nolan M."/>
            <person name="Ohm R."/>
            <person name="Pangilinan J."/>
            <person name="Park H.-J."/>
            <person name="Ramirez L."/>
            <person name="Alfaro M."/>
            <person name="Sun H."/>
            <person name="Tritt A."/>
            <person name="Yoshinaga Y."/>
            <person name="Zwiers L.-H."/>
            <person name="Turgeon B."/>
            <person name="Goodwin S."/>
            <person name="Spatafora J."/>
            <person name="Crous P."/>
            <person name="Grigoriev I."/>
        </authorList>
    </citation>
    <scope>NUCLEOTIDE SEQUENCE</scope>
    <source>
        <strain evidence="15">CBS 379.55</strain>
    </source>
</reference>
<comment type="similarity">
    <text evidence="3 13">Belongs to the mitochondrial carrier (TC 2.A.29) family.</text>
</comment>
<evidence type="ECO:0000256" key="14">
    <source>
        <dbReference type="SAM" id="Phobius"/>
    </source>
</evidence>
<organism evidence="15 16">
    <name type="scientific">Westerdykella ornata</name>
    <dbReference type="NCBI Taxonomy" id="318751"/>
    <lineage>
        <taxon>Eukaryota</taxon>
        <taxon>Fungi</taxon>
        <taxon>Dikarya</taxon>
        <taxon>Ascomycota</taxon>
        <taxon>Pezizomycotina</taxon>
        <taxon>Dothideomycetes</taxon>
        <taxon>Pleosporomycetidae</taxon>
        <taxon>Pleosporales</taxon>
        <taxon>Sporormiaceae</taxon>
        <taxon>Westerdykella</taxon>
    </lineage>
</organism>
<dbReference type="PRINTS" id="PR00926">
    <property type="entry name" value="MITOCARRIER"/>
</dbReference>